<accession>A0A3B1DGY3</accession>
<feature type="non-terminal residue" evidence="6">
    <location>
        <position position="1"/>
    </location>
</feature>
<organism evidence="6">
    <name type="scientific">hydrothermal vent metagenome</name>
    <dbReference type="NCBI Taxonomy" id="652676"/>
    <lineage>
        <taxon>unclassified sequences</taxon>
        <taxon>metagenomes</taxon>
        <taxon>ecological metagenomes</taxon>
    </lineage>
</organism>
<proteinExistence type="predicted"/>
<dbReference type="Gene3D" id="3.40.50.720">
    <property type="entry name" value="NAD(P)-binding Rossmann-like Domain"/>
    <property type="match status" value="1"/>
</dbReference>
<dbReference type="PANTHER" id="PTHR43078:SF6">
    <property type="entry name" value="UDP-GLUCURONIC ACID DECARBOXYLASE 1"/>
    <property type="match status" value="1"/>
</dbReference>
<name>A0A3B1DGY3_9ZZZZ</name>
<dbReference type="PANTHER" id="PTHR43078">
    <property type="entry name" value="UDP-GLUCURONIC ACID DECARBOXYLASE-RELATED"/>
    <property type="match status" value="1"/>
</dbReference>
<evidence type="ECO:0000259" key="5">
    <source>
        <dbReference type="Pfam" id="PF01370"/>
    </source>
</evidence>
<evidence type="ECO:0000256" key="3">
    <source>
        <dbReference type="ARBA" id="ARBA00023027"/>
    </source>
</evidence>
<dbReference type="GO" id="GO:0008460">
    <property type="term" value="F:dTDP-glucose 4,6-dehydratase activity"/>
    <property type="evidence" value="ECO:0007669"/>
    <property type="project" value="UniProtKB-EC"/>
</dbReference>
<sequence length="166" mass="18145">RATNFPVVIARFFNTVGPRQIGRYGMVLPRFVAAALAGKPLIVHGTGDQTRCFCDVRDVSTALPALLANPACRGRIFNLGSDTEITIYQLAERVIATLGSASTIQTIPYEHAFPEGFEDLPRRRPDLARLRSAIDFAPAVPLEQTIRDVAEHLRTTHANPAGQVQP</sequence>
<dbReference type="GO" id="GO:0005737">
    <property type="term" value="C:cytoplasm"/>
    <property type="evidence" value="ECO:0007669"/>
    <property type="project" value="TreeGrafter"/>
</dbReference>
<dbReference type="Pfam" id="PF01370">
    <property type="entry name" value="Epimerase"/>
    <property type="match status" value="1"/>
</dbReference>
<evidence type="ECO:0000256" key="2">
    <source>
        <dbReference type="ARBA" id="ARBA00022793"/>
    </source>
</evidence>
<keyword evidence="4 6" id="KW-0456">Lyase</keyword>
<reference evidence="6" key="1">
    <citation type="submission" date="2018-06" db="EMBL/GenBank/DDBJ databases">
        <authorList>
            <person name="Zhirakovskaya E."/>
        </authorList>
    </citation>
    <scope>NUCLEOTIDE SEQUENCE</scope>
</reference>
<dbReference type="GO" id="GO:0042732">
    <property type="term" value="P:D-xylose metabolic process"/>
    <property type="evidence" value="ECO:0007669"/>
    <property type="project" value="InterPro"/>
</dbReference>
<dbReference type="AlphaFoldDB" id="A0A3B1DGY3"/>
<dbReference type="GO" id="GO:0070403">
    <property type="term" value="F:NAD+ binding"/>
    <property type="evidence" value="ECO:0007669"/>
    <property type="project" value="InterPro"/>
</dbReference>
<evidence type="ECO:0000256" key="4">
    <source>
        <dbReference type="ARBA" id="ARBA00023239"/>
    </source>
</evidence>
<dbReference type="InterPro" id="IPR001509">
    <property type="entry name" value="Epimerase_deHydtase"/>
</dbReference>
<protein>
    <submittedName>
        <fullName evidence="6">dTDP-glucose 4,6-dehydratase</fullName>
        <ecNumber evidence="6">4.2.1.46</ecNumber>
    </submittedName>
</protein>
<gene>
    <name evidence="6" type="ORF">MNBD_PLANCTO03-1580</name>
</gene>
<dbReference type="GO" id="GO:0048040">
    <property type="term" value="F:UDP-glucuronate decarboxylase activity"/>
    <property type="evidence" value="ECO:0007669"/>
    <property type="project" value="TreeGrafter"/>
</dbReference>
<feature type="domain" description="NAD-dependent epimerase/dehydratase" evidence="5">
    <location>
        <begin position="2"/>
        <end position="80"/>
    </location>
</feature>
<dbReference type="SUPFAM" id="SSF51735">
    <property type="entry name" value="NAD(P)-binding Rossmann-fold domains"/>
    <property type="match status" value="1"/>
</dbReference>
<keyword evidence="3" id="KW-0520">NAD</keyword>
<evidence type="ECO:0000313" key="6">
    <source>
        <dbReference type="EMBL" id="VAX41619.1"/>
    </source>
</evidence>
<dbReference type="InterPro" id="IPR036291">
    <property type="entry name" value="NAD(P)-bd_dom_sf"/>
</dbReference>
<dbReference type="EC" id="4.2.1.46" evidence="6"/>
<comment type="cofactor">
    <cofactor evidence="1">
        <name>NAD(+)</name>
        <dbReference type="ChEBI" id="CHEBI:57540"/>
    </cofactor>
</comment>
<evidence type="ECO:0000256" key="1">
    <source>
        <dbReference type="ARBA" id="ARBA00001911"/>
    </source>
</evidence>
<keyword evidence="2" id="KW-0210">Decarboxylase</keyword>
<dbReference type="InterPro" id="IPR044516">
    <property type="entry name" value="UXS-like"/>
</dbReference>
<dbReference type="EMBL" id="UOGK01000570">
    <property type="protein sequence ID" value="VAX41619.1"/>
    <property type="molecule type" value="Genomic_DNA"/>
</dbReference>